<reference evidence="1" key="1">
    <citation type="submission" date="2014-09" db="EMBL/GenBank/DDBJ databases">
        <authorList>
            <person name="Magalhaes I.L.F."/>
            <person name="Oliveira U."/>
            <person name="Santos F.R."/>
            <person name="Vidigal T.H.D.A."/>
            <person name="Brescovit A.D."/>
            <person name="Santos A.J."/>
        </authorList>
    </citation>
    <scope>NUCLEOTIDE SEQUENCE</scope>
    <source>
        <tissue evidence="1">Shoot tissue taken approximately 20 cm above the soil surface</tissue>
    </source>
</reference>
<proteinExistence type="predicted"/>
<evidence type="ECO:0000313" key="1">
    <source>
        <dbReference type="EMBL" id="JAE17795.1"/>
    </source>
</evidence>
<reference evidence="1" key="2">
    <citation type="journal article" date="2015" name="Data Brief">
        <title>Shoot transcriptome of the giant reed, Arundo donax.</title>
        <authorList>
            <person name="Barrero R.A."/>
            <person name="Guerrero F.D."/>
            <person name="Moolhuijzen P."/>
            <person name="Goolsby J.A."/>
            <person name="Tidwell J."/>
            <person name="Bellgard S.E."/>
            <person name="Bellgard M.I."/>
        </authorList>
    </citation>
    <scope>NUCLEOTIDE SEQUENCE</scope>
    <source>
        <tissue evidence="1">Shoot tissue taken approximately 20 cm above the soil surface</tissue>
    </source>
</reference>
<dbReference type="EMBL" id="GBRH01180101">
    <property type="protein sequence ID" value="JAE17795.1"/>
    <property type="molecule type" value="Transcribed_RNA"/>
</dbReference>
<accession>A0A0A9FY74</accession>
<organism evidence="1">
    <name type="scientific">Arundo donax</name>
    <name type="common">Giant reed</name>
    <name type="synonym">Donax arundinaceus</name>
    <dbReference type="NCBI Taxonomy" id="35708"/>
    <lineage>
        <taxon>Eukaryota</taxon>
        <taxon>Viridiplantae</taxon>
        <taxon>Streptophyta</taxon>
        <taxon>Embryophyta</taxon>
        <taxon>Tracheophyta</taxon>
        <taxon>Spermatophyta</taxon>
        <taxon>Magnoliopsida</taxon>
        <taxon>Liliopsida</taxon>
        <taxon>Poales</taxon>
        <taxon>Poaceae</taxon>
        <taxon>PACMAD clade</taxon>
        <taxon>Arundinoideae</taxon>
        <taxon>Arundineae</taxon>
        <taxon>Arundo</taxon>
    </lineage>
</organism>
<protein>
    <submittedName>
        <fullName evidence="1">Uncharacterized protein</fullName>
    </submittedName>
</protein>
<name>A0A0A9FY74_ARUDO</name>
<dbReference type="AlphaFoldDB" id="A0A0A9FY74"/>
<sequence length="72" mass="7955">MCCCPDKISATVTYVCCTMAYSSGKVVLAKQMHILQSVLMYPSSIRVAGYCLPSQIENQLVISLGWMPLIQH</sequence>